<evidence type="ECO:0000313" key="3">
    <source>
        <dbReference type="Proteomes" id="UP001212189"/>
    </source>
</evidence>
<dbReference type="Proteomes" id="UP001212189">
    <property type="component" value="Chromosome"/>
</dbReference>
<sequence length="226" mass="24060">MRAYIFGLIGLVFAAQVSAFSLSDLQQNPTGEGLKSMLEQSTQIAVAQLSQPGGFSNNPNVHIGLPGNLGKAARAMKMLGQGKQVTALENSMNQAAEQAMPEAQALLLDAIKKMTISDAKGILAGPNDSATAYLDRSSREQLRSRFLPIITQATQSSGLAQQYNEFAGQAVNFGVIDAKNASIENYVAEQALDGLFTIMAEQEASIRQDPAQAAGDVAKKVFQLLR</sequence>
<keyword evidence="1" id="KW-0732">Signal</keyword>
<accession>A0AAF0AKP2</accession>
<dbReference type="KEGG" id="dce:O6P33_11420"/>
<feature type="signal peptide" evidence="1">
    <location>
        <begin position="1"/>
        <end position="19"/>
    </location>
</feature>
<organism evidence="2 3">
    <name type="scientific">Denitrificimonas caeni</name>
    <dbReference type="NCBI Taxonomy" id="521720"/>
    <lineage>
        <taxon>Bacteria</taxon>
        <taxon>Pseudomonadati</taxon>
        <taxon>Pseudomonadota</taxon>
        <taxon>Gammaproteobacteria</taxon>
        <taxon>Pseudomonadales</taxon>
        <taxon>Pseudomonadaceae</taxon>
        <taxon>Denitrificimonas</taxon>
    </lineage>
</organism>
<protein>
    <submittedName>
        <fullName evidence="2">DUF4197 domain-containing protein</fullName>
    </submittedName>
</protein>
<proteinExistence type="predicted"/>
<dbReference type="AlphaFoldDB" id="A0AAF0AKP2"/>
<dbReference type="EMBL" id="CP114976">
    <property type="protein sequence ID" value="WBE24957.1"/>
    <property type="molecule type" value="Genomic_DNA"/>
</dbReference>
<dbReference type="RefSeq" id="WP_269817900.1">
    <property type="nucleotide sequence ID" value="NZ_CP114976.1"/>
</dbReference>
<gene>
    <name evidence="2" type="ORF">O6P33_11420</name>
</gene>
<name>A0AAF0AKP2_9GAMM</name>
<evidence type="ECO:0000313" key="2">
    <source>
        <dbReference type="EMBL" id="WBE24957.1"/>
    </source>
</evidence>
<evidence type="ECO:0000256" key="1">
    <source>
        <dbReference type="SAM" id="SignalP"/>
    </source>
</evidence>
<dbReference type="Pfam" id="PF13852">
    <property type="entry name" value="DUF4197"/>
    <property type="match status" value="1"/>
</dbReference>
<keyword evidence="3" id="KW-1185">Reference proteome</keyword>
<dbReference type="InterPro" id="IPR025245">
    <property type="entry name" value="DUF4197"/>
</dbReference>
<feature type="chain" id="PRO_5042091414" evidence="1">
    <location>
        <begin position="20"/>
        <end position="226"/>
    </location>
</feature>
<reference evidence="2 3" key="1">
    <citation type="submission" date="2022-12" db="EMBL/GenBank/DDBJ databases">
        <title>Coexistence and Characterization of a Novel Tigecycline Resistance gene tet(X) variant and blaNDM-1 in a Pseudomonas caeni Isolate of Chicken Origin.</title>
        <authorList>
            <person name="Lu X."/>
            <person name="Zhang L."/>
            <person name="Li R."/>
            <person name="Wang Z."/>
        </authorList>
    </citation>
    <scope>NUCLEOTIDE SEQUENCE [LARGE SCALE GENOMIC DNA]</scope>
    <source>
        <strain evidence="2 3">CE14</strain>
    </source>
</reference>